<comment type="subcellular location">
    <subcellularLocation>
        <location evidence="2">Gas vesicle</location>
    </subcellularLocation>
</comment>
<dbReference type="PANTHER" id="PTHR36852">
    <property type="entry name" value="PROTEIN GVPL 2"/>
    <property type="match status" value="1"/>
</dbReference>
<name>A0A2T4TYS0_9BACT</name>
<keyword evidence="5" id="KW-1185">Reference proteome</keyword>
<evidence type="ECO:0000256" key="1">
    <source>
        <dbReference type="ARBA" id="ARBA00022987"/>
    </source>
</evidence>
<dbReference type="Proteomes" id="UP000241436">
    <property type="component" value="Unassembled WGS sequence"/>
</dbReference>
<dbReference type="OrthoDB" id="146444at2"/>
<evidence type="ECO:0008006" key="6">
    <source>
        <dbReference type="Google" id="ProtNLM"/>
    </source>
</evidence>
<dbReference type="RefSeq" id="WP_107561996.1">
    <property type="nucleotide sequence ID" value="NZ_NVQC01000017.1"/>
</dbReference>
<organism evidence="4 5">
    <name type="scientific">Candidatus Methylomirabilis limnetica</name>
    <dbReference type="NCBI Taxonomy" id="2033718"/>
    <lineage>
        <taxon>Bacteria</taxon>
        <taxon>Candidatus Methylomirabilota</taxon>
        <taxon>Candidatus Methylomirabilia</taxon>
        <taxon>Candidatus Methylomirabilales</taxon>
        <taxon>Candidatus Methylomirabilaceae</taxon>
        <taxon>Candidatus Methylomirabilis</taxon>
    </lineage>
</organism>
<accession>A0A2T4TYS0</accession>
<dbReference type="EMBL" id="NVQC01000017">
    <property type="protein sequence ID" value="PTL36250.1"/>
    <property type="molecule type" value="Genomic_DNA"/>
</dbReference>
<proteinExistence type="inferred from homology"/>
<evidence type="ECO:0000256" key="2">
    <source>
        <dbReference type="ARBA" id="ARBA00035108"/>
    </source>
</evidence>
<evidence type="ECO:0000313" key="4">
    <source>
        <dbReference type="EMBL" id="PTL36250.1"/>
    </source>
</evidence>
<sequence>MPSEIGWYLYAFSPHGDLPPMMGIDGHSPLSLIAENGIVALSSPVPLTEFGEEALRRNLEDPSWLEEKVRLHESIVESALATGPLLPMRFGTIFLDAGTIRSVIRRNTRRIQEALEFLRDKVEWGVKGFADRTALRAAVLKNDAALLALAREASTKPPGLAFFLKRKIEESASTKSQEREDALASQALEALRGKVVELVEYPSILPEAREGERIVLNLACLVRREGVEDLLSGVEQWNQSHAEEAFRLVVSGPWPPYHFVPRLDDEG</sequence>
<comment type="caution">
    <text evidence="4">The sequence shown here is derived from an EMBL/GenBank/DDBJ whole genome shotgun (WGS) entry which is preliminary data.</text>
</comment>
<dbReference type="InterPro" id="IPR009430">
    <property type="entry name" value="GvpL/GvpF"/>
</dbReference>
<dbReference type="Pfam" id="PF06386">
    <property type="entry name" value="GvpL_GvpF"/>
    <property type="match status" value="1"/>
</dbReference>
<keyword evidence="1" id="KW-0304">Gas vesicle</keyword>
<dbReference type="PANTHER" id="PTHR36852:SF1">
    <property type="entry name" value="PROTEIN GVPL 2"/>
    <property type="match status" value="1"/>
</dbReference>
<dbReference type="AlphaFoldDB" id="A0A2T4TYS0"/>
<dbReference type="GO" id="GO:0031412">
    <property type="term" value="P:gas vesicle organization"/>
    <property type="evidence" value="ECO:0007669"/>
    <property type="project" value="InterPro"/>
</dbReference>
<dbReference type="GO" id="GO:0031411">
    <property type="term" value="C:gas vesicle"/>
    <property type="evidence" value="ECO:0007669"/>
    <property type="project" value="UniProtKB-SubCell"/>
</dbReference>
<evidence type="ECO:0000313" key="5">
    <source>
        <dbReference type="Proteomes" id="UP000241436"/>
    </source>
</evidence>
<reference evidence="4 5" key="1">
    <citation type="submission" date="2017-09" db="EMBL/GenBank/DDBJ databases">
        <title>Bloom of a denitrifying methanotroph, Candidatus Methylomirabilis limnetica, in a deep stratified lake.</title>
        <authorList>
            <person name="Graf J.S."/>
            <person name="Marchant H.K."/>
            <person name="Tienken D."/>
            <person name="Hach P.F."/>
            <person name="Brand A."/>
            <person name="Schubert C.J."/>
            <person name="Kuypers M.M."/>
            <person name="Milucka J."/>
        </authorList>
    </citation>
    <scope>NUCLEOTIDE SEQUENCE [LARGE SCALE GENOMIC DNA]</scope>
    <source>
        <strain evidence="4 5">Zug</strain>
    </source>
</reference>
<protein>
    <recommendedName>
        <fullName evidence="6">Gas vesicle protein GvpFL</fullName>
    </recommendedName>
</protein>
<comment type="similarity">
    <text evidence="3">Belongs to the gas vesicle GvpF/GvpL family.</text>
</comment>
<reference evidence="5" key="2">
    <citation type="journal article" date="2018" name="Environ. Microbiol.">
        <title>Bloom of a denitrifying methanotroph, 'Candidatus Methylomirabilis limnetica', in a deep stratified lake.</title>
        <authorList>
            <person name="Graf J.S."/>
            <person name="Mayr M.J."/>
            <person name="Marchant H.K."/>
            <person name="Tienken D."/>
            <person name="Hach P.F."/>
            <person name="Brand A."/>
            <person name="Schubert C.J."/>
            <person name="Kuypers M.M."/>
            <person name="Milucka J."/>
        </authorList>
    </citation>
    <scope>NUCLEOTIDE SEQUENCE [LARGE SCALE GENOMIC DNA]</scope>
    <source>
        <strain evidence="5">Zug</strain>
    </source>
</reference>
<gene>
    <name evidence="4" type="ORF">CLG94_06235</name>
</gene>
<evidence type="ECO:0000256" key="3">
    <source>
        <dbReference type="ARBA" id="ARBA00035643"/>
    </source>
</evidence>